<proteinExistence type="predicted"/>
<keyword evidence="2" id="KW-0812">Transmembrane</keyword>
<comment type="caution">
    <text evidence="3">The sequence shown here is derived from an EMBL/GenBank/DDBJ whole genome shotgun (WGS) entry which is preliminary data.</text>
</comment>
<protein>
    <submittedName>
        <fullName evidence="3">Uncharacterized protein</fullName>
    </submittedName>
</protein>
<keyword evidence="4" id="KW-1185">Reference proteome</keyword>
<evidence type="ECO:0000313" key="3">
    <source>
        <dbReference type="EMBL" id="GJJ08399.1"/>
    </source>
</evidence>
<dbReference type="EMBL" id="BPWL01000003">
    <property type="protein sequence ID" value="GJJ08399.1"/>
    <property type="molecule type" value="Genomic_DNA"/>
</dbReference>
<feature type="compositionally biased region" description="Low complexity" evidence="1">
    <location>
        <begin position="1"/>
        <end position="15"/>
    </location>
</feature>
<dbReference type="AlphaFoldDB" id="A0AAV5A1A8"/>
<keyword evidence="2" id="KW-1133">Transmembrane helix</keyword>
<accession>A0AAV5A1A8</accession>
<evidence type="ECO:0000256" key="1">
    <source>
        <dbReference type="SAM" id="MobiDB-lite"/>
    </source>
</evidence>
<evidence type="ECO:0000313" key="4">
    <source>
        <dbReference type="Proteomes" id="UP001050691"/>
    </source>
</evidence>
<reference evidence="3" key="1">
    <citation type="submission" date="2021-10" db="EMBL/GenBank/DDBJ databases">
        <title>De novo Genome Assembly of Clathrus columnatus (Basidiomycota, Fungi) Using Illumina and Nanopore Sequence Data.</title>
        <authorList>
            <person name="Ogiso-Tanaka E."/>
            <person name="Itagaki H."/>
            <person name="Hosoya T."/>
            <person name="Hosaka K."/>
        </authorList>
    </citation>
    <scope>NUCLEOTIDE SEQUENCE</scope>
    <source>
        <strain evidence="3">MO-923</strain>
    </source>
</reference>
<name>A0AAV5A1A8_9AGAM</name>
<evidence type="ECO:0000256" key="2">
    <source>
        <dbReference type="SAM" id="Phobius"/>
    </source>
</evidence>
<gene>
    <name evidence="3" type="ORF">Clacol_002615</name>
</gene>
<sequence length="481" mass="52951">MIITYSSSHSKSTSTQPRPSYGAAIPSTEYRQIDMGRSPTSAEAPLLGPPPYQLQEKPRKSFTCLRFFKAFLIALGLYLAISYIMHRTNTHIIIGDEFELLNPLPADGDIMDCFPPNASSSIFDVQDQDQPMLDNDYDFKEYFSYSIPSSSKLIYFLSRGNLGYGSLQFVLADDAGDNVKVDVVARYSRRSILDKSRICHLTRNNNNEQGIGFFTPQTRGSISSRDMVHFTVTIQFPRNQNSVQEPLLIQGLDTKMGIWGHSLFLDNLVRFNQINLHGSNSPIVIKNVLLENADISTTNSPITGSFTIERKTTLKTSNARIDVDVTMINRDGTQPTIAKLSTSNGAVTAPITLVSKGTNSDQPSAFDVSAKTSNAPLTLSFPDAPIDPFSILNLFGSTSNAPVKTTLHPTYEGNILLQTSVFGPSLEQSYASDPSGQGRDRIIYTQRTRGKLSSDVKWGENSTANGHVSLKTSNSPNTLYL</sequence>
<feature type="region of interest" description="Disordered" evidence="1">
    <location>
        <begin position="1"/>
        <end position="23"/>
    </location>
</feature>
<organism evidence="3 4">
    <name type="scientific">Clathrus columnatus</name>
    <dbReference type="NCBI Taxonomy" id="1419009"/>
    <lineage>
        <taxon>Eukaryota</taxon>
        <taxon>Fungi</taxon>
        <taxon>Dikarya</taxon>
        <taxon>Basidiomycota</taxon>
        <taxon>Agaricomycotina</taxon>
        <taxon>Agaricomycetes</taxon>
        <taxon>Phallomycetidae</taxon>
        <taxon>Phallales</taxon>
        <taxon>Clathraceae</taxon>
        <taxon>Clathrus</taxon>
    </lineage>
</organism>
<dbReference type="Proteomes" id="UP001050691">
    <property type="component" value="Unassembled WGS sequence"/>
</dbReference>
<keyword evidence="2" id="KW-0472">Membrane</keyword>
<feature type="transmembrane region" description="Helical" evidence="2">
    <location>
        <begin position="67"/>
        <end position="85"/>
    </location>
</feature>